<dbReference type="InterPro" id="IPR003953">
    <property type="entry name" value="FAD-dep_OxRdtase_2_FAD-bd"/>
</dbReference>
<dbReference type="EMBL" id="KZ824683">
    <property type="protein sequence ID" value="RAK73194.1"/>
    <property type="molecule type" value="Genomic_DNA"/>
</dbReference>
<accession>A0A8G1RH89</accession>
<evidence type="ECO:0000256" key="1">
    <source>
        <dbReference type="ARBA" id="ARBA00001974"/>
    </source>
</evidence>
<dbReference type="PANTHER" id="PTHR43400">
    <property type="entry name" value="FUMARATE REDUCTASE"/>
    <property type="match status" value="1"/>
</dbReference>
<proteinExistence type="predicted"/>
<gene>
    <name evidence="6" type="ORF">BO72DRAFT_500322</name>
</gene>
<evidence type="ECO:0000256" key="4">
    <source>
        <dbReference type="ARBA" id="ARBA00023002"/>
    </source>
</evidence>
<name>A0A8G1RH89_9EURO</name>
<evidence type="ECO:0000313" key="7">
    <source>
        <dbReference type="Proteomes" id="UP000249789"/>
    </source>
</evidence>
<dbReference type="Gene3D" id="3.50.50.60">
    <property type="entry name" value="FAD/NAD(P)-binding domain"/>
    <property type="match status" value="1"/>
</dbReference>
<reference evidence="6 7" key="1">
    <citation type="submission" date="2018-02" db="EMBL/GenBank/DDBJ databases">
        <title>The genomes of Aspergillus section Nigri reveals drivers in fungal speciation.</title>
        <authorList>
            <consortium name="DOE Joint Genome Institute"/>
            <person name="Vesth T.C."/>
            <person name="Nybo J."/>
            <person name="Theobald S."/>
            <person name="Brandl J."/>
            <person name="Frisvad J.C."/>
            <person name="Nielsen K.F."/>
            <person name="Lyhne E.K."/>
            <person name="Kogle M.E."/>
            <person name="Kuo A."/>
            <person name="Riley R."/>
            <person name="Clum A."/>
            <person name="Nolan M."/>
            <person name="Lipzen A."/>
            <person name="Salamov A."/>
            <person name="Henrissat B."/>
            <person name="Wiebenga A."/>
            <person name="De vries R.P."/>
            <person name="Grigoriev I.V."/>
            <person name="Mortensen U.H."/>
            <person name="Andersen M.R."/>
            <person name="Baker S.E."/>
        </authorList>
    </citation>
    <scope>NUCLEOTIDE SEQUENCE [LARGE SCALE GENOMIC DNA]</scope>
    <source>
        <strain evidence="6 7">CBS 313.89</strain>
    </source>
</reference>
<keyword evidence="3" id="KW-0274">FAD</keyword>
<keyword evidence="7" id="KW-1185">Reference proteome</keyword>
<evidence type="ECO:0000256" key="2">
    <source>
        <dbReference type="ARBA" id="ARBA00022630"/>
    </source>
</evidence>
<keyword evidence="4" id="KW-0560">Oxidoreductase</keyword>
<dbReference type="SUPFAM" id="SSF51905">
    <property type="entry name" value="FAD/NAD(P)-binding domain"/>
    <property type="match status" value="1"/>
</dbReference>
<evidence type="ECO:0000259" key="5">
    <source>
        <dbReference type="Pfam" id="PF00890"/>
    </source>
</evidence>
<dbReference type="OrthoDB" id="4495146at2759"/>
<dbReference type="PANTHER" id="PTHR43400:SF7">
    <property type="entry name" value="FAD-DEPENDENT OXIDOREDUCTASE 2 FAD BINDING DOMAIN-CONTAINING PROTEIN"/>
    <property type="match status" value="1"/>
</dbReference>
<protein>
    <recommendedName>
        <fullName evidence="5">FAD-dependent oxidoreductase 2 FAD-binding domain-containing protein</fullName>
    </recommendedName>
</protein>
<dbReference type="InterPro" id="IPR036188">
    <property type="entry name" value="FAD/NAD-bd_sf"/>
</dbReference>
<sequence length="149" mass="16058">MSPLAKSPNFPPPDVKFFDGEKRKQYNAATPPDAVENFNAFIIDHVSTGTALAIAKSNWALSFGQRPFVAHGVMCGITFTYGGLRTDDAAHVLNEEGLVMPGLWAVGAMAGRFFAFNYPGGSGLTQGAVFGKILPARRRLRGRRQSVAE</sequence>
<comment type="cofactor">
    <cofactor evidence="1">
        <name>FAD</name>
        <dbReference type="ChEBI" id="CHEBI:57692"/>
    </cofactor>
</comment>
<evidence type="ECO:0000313" key="6">
    <source>
        <dbReference type="EMBL" id="RAK73194.1"/>
    </source>
</evidence>
<organism evidence="6 7">
    <name type="scientific">Aspergillus fijiensis CBS 313.89</name>
    <dbReference type="NCBI Taxonomy" id="1448319"/>
    <lineage>
        <taxon>Eukaryota</taxon>
        <taxon>Fungi</taxon>
        <taxon>Dikarya</taxon>
        <taxon>Ascomycota</taxon>
        <taxon>Pezizomycotina</taxon>
        <taxon>Eurotiomycetes</taxon>
        <taxon>Eurotiomycetidae</taxon>
        <taxon>Eurotiales</taxon>
        <taxon>Aspergillaceae</taxon>
        <taxon>Aspergillus</taxon>
    </lineage>
</organism>
<dbReference type="Pfam" id="PF00890">
    <property type="entry name" value="FAD_binding_2"/>
    <property type="match status" value="1"/>
</dbReference>
<dbReference type="RefSeq" id="XP_040797204.1">
    <property type="nucleotide sequence ID" value="XM_040948897.1"/>
</dbReference>
<evidence type="ECO:0000256" key="3">
    <source>
        <dbReference type="ARBA" id="ARBA00022827"/>
    </source>
</evidence>
<dbReference type="GeneID" id="63866230"/>
<keyword evidence="2" id="KW-0285">Flavoprotein</keyword>
<dbReference type="Proteomes" id="UP000249789">
    <property type="component" value="Unassembled WGS sequence"/>
</dbReference>
<dbReference type="InterPro" id="IPR050315">
    <property type="entry name" value="FAD-oxidoreductase_2"/>
</dbReference>
<feature type="domain" description="FAD-dependent oxidoreductase 2 FAD-binding" evidence="5">
    <location>
        <begin position="61"/>
        <end position="122"/>
    </location>
</feature>
<dbReference type="VEuPathDB" id="FungiDB:BO72DRAFT_500322"/>
<dbReference type="AlphaFoldDB" id="A0A8G1RH89"/>
<dbReference type="GO" id="GO:0016491">
    <property type="term" value="F:oxidoreductase activity"/>
    <property type="evidence" value="ECO:0007669"/>
    <property type="project" value="UniProtKB-KW"/>
</dbReference>